<sequence length="185" mass="20587">MKRRIIWILLFSFISPIYAEKAGSQAVVSITNNVSNQIRSGSGGSGDMKTTSAGEWISSKGNLKFVIETADNDHPGEAYDWIQVIDDSNKKFLNIRFTKINEDEPCESKLRSGAKNICIRGDYNELVSSYDLTDGTNVTVEEGEVISEYQPIHVDITVNSEEGWRSFDSINEIDGEPDVKVSNNL</sequence>
<accession>A0A0B6CT65</accession>
<gene>
    <name evidence="2" type="ORF">LA55_1286</name>
</gene>
<reference evidence="2 3" key="1">
    <citation type="journal article" date="2015" name="Genome Announc.">
        <title>Genome sequencing of 18 francisella strains to aid in assay development and testing.</title>
        <authorList>
            <person name="Johnson S.L."/>
            <person name="Daligault H.E."/>
            <person name="Davenport K.W."/>
            <person name="Coyne S.R."/>
            <person name="Frey K.G."/>
            <person name="Koroleva G.I."/>
            <person name="Broomall S.M."/>
            <person name="Bishop-Lilly K.A."/>
            <person name="Bruce D.C."/>
            <person name="Chertkov O."/>
            <person name="Freitas T."/>
            <person name="Jaissle J."/>
            <person name="Ladner J.T."/>
            <person name="Rosenzweig C.N."/>
            <person name="Gibbons H.S."/>
            <person name="Palacios G.F."/>
            <person name="Redden C.L."/>
            <person name="Xu Y."/>
            <person name="Minogue T.D."/>
            <person name="Chain P.S."/>
        </authorList>
    </citation>
    <scope>NUCLEOTIDE SEQUENCE [LARGE SCALE GENOMIC DNA]</scope>
    <source>
        <strain evidence="2 3">GA01-2794</strain>
    </source>
</reference>
<organism evidence="2 3">
    <name type="scientific">Francisella philomiragia</name>
    <dbReference type="NCBI Taxonomy" id="28110"/>
    <lineage>
        <taxon>Bacteria</taxon>
        <taxon>Pseudomonadati</taxon>
        <taxon>Pseudomonadota</taxon>
        <taxon>Gammaproteobacteria</taxon>
        <taxon>Thiotrichales</taxon>
        <taxon>Francisellaceae</taxon>
        <taxon>Francisella</taxon>
    </lineage>
</organism>
<evidence type="ECO:0000313" key="2">
    <source>
        <dbReference type="EMBL" id="AJI53669.1"/>
    </source>
</evidence>
<dbReference type="Proteomes" id="UP000031830">
    <property type="component" value="Chromosome"/>
</dbReference>
<evidence type="ECO:0000313" key="3">
    <source>
        <dbReference type="Proteomes" id="UP000031830"/>
    </source>
</evidence>
<protein>
    <submittedName>
        <fullName evidence="2">Uncharacterized protein</fullName>
    </submittedName>
</protein>
<feature type="chain" id="PRO_5002107765" evidence="1">
    <location>
        <begin position="20"/>
        <end position="185"/>
    </location>
</feature>
<name>A0A0B6CT65_9GAMM</name>
<proteinExistence type="predicted"/>
<evidence type="ECO:0000256" key="1">
    <source>
        <dbReference type="SAM" id="SignalP"/>
    </source>
</evidence>
<keyword evidence="1" id="KW-0732">Signal</keyword>
<dbReference type="RefSeq" id="WP_044526413.1">
    <property type="nucleotide sequence ID" value="NZ_CP009440.1"/>
</dbReference>
<dbReference type="AlphaFoldDB" id="A0A0B6CT65"/>
<dbReference type="EMBL" id="CP009440">
    <property type="protein sequence ID" value="AJI53669.1"/>
    <property type="molecule type" value="Genomic_DNA"/>
</dbReference>
<feature type="signal peptide" evidence="1">
    <location>
        <begin position="1"/>
        <end position="19"/>
    </location>
</feature>
<dbReference type="KEGG" id="fpz:LA55_1286"/>